<comment type="caution">
    <text evidence="2">The sequence shown here is derived from an EMBL/GenBank/DDBJ whole genome shotgun (WGS) entry which is preliminary data.</text>
</comment>
<reference evidence="3" key="1">
    <citation type="submission" date="2018-09" db="EMBL/GenBank/DDBJ databases">
        <title>Paracoccus onubensis nov. sp. a moderate halophilic bacterium isolated from Gruta de las Maravillas (Aracena, Spain).</title>
        <authorList>
            <person name="Jurado V."/>
            <person name="Gutierrez-Patricio S."/>
            <person name="Gonzalez-Pimentel J.L."/>
            <person name="Miller A.Z."/>
            <person name="Laiz L."/>
            <person name="Saiz-Jimenez C."/>
        </authorList>
    </citation>
    <scope>NUCLEOTIDE SEQUENCE [LARGE SCALE GENOMIC DNA]</scope>
    <source>
        <strain evidence="3">DSM 26381</strain>
    </source>
</reference>
<accession>A0A419A560</accession>
<dbReference type="SUPFAM" id="SSF56752">
    <property type="entry name" value="D-aminoacid aminotransferase-like PLP-dependent enzymes"/>
    <property type="match status" value="1"/>
</dbReference>
<evidence type="ECO:0000313" key="2">
    <source>
        <dbReference type="EMBL" id="RJL10715.1"/>
    </source>
</evidence>
<dbReference type="OrthoDB" id="9809239at2"/>
<dbReference type="InterPro" id="IPR043131">
    <property type="entry name" value="BCAT-like_N"/>
</dbReference>
<gene>
    <name evidence="2" type="ORF">D3P05_13670</name>
</gene>
<sequence length="214" mass="22855">MESPLCPAADDPQLRLIETALWDGRACPLLGRHLARLSDGAARLGWVLDVAAARAALTGPAGRPARLRLLADRDGAITVEQAPVPAPITCWRLGLAAQRLQSGDPWLRLKSTHRPAYDAARRAIPADLDELVLLNERGEVCDGTITTVFFDRGDGLRTPPLTSGLLPGVLRADMLARAACAEEVLPGAELPHVRLRVGNALRGLVPAVWTGRAV</sequence>
<evidence type="ECO:0000256" key="1">
    <source>
        <dbReference type="ARBA" id="ARBA00014472"/>
    </source>
</evidence>
<protein>
    <recommendedName>
        <fullName evidence="1">Probable branched-chain-amino-acid aminotransferase</fullName>
    </recommendedName>
</protein>
<dbReference type="RefSeq" id="WP_119898715.1">
    <property type="nucleotide sequence ID" value="NZ_QNRC01000035.1"/>
</dbReference>
<dbReference type="NCBIfam" id="NF005729">
    <property type="entry name" value="PRK07546.1-3"/>
    <property type="match status" value="1"/>
</dbReference>
<dbReference type="InterPro" id="IPR001544">
    <property type="entry name" value="Aminotrans_IV"/>
</dbReference>
<dbReference type="InterPro" id="IPR036038">
    <property type="entry name" value="Aminotransferase-like"/>
</dbReference>
<dbReference type="Gene3D" id="3.30.470.10">
    <property type="match status" value="1"/>
</dbReference>
<dbReference type="EMBL" id="QZEW01000057">
    <property type="protein sequence ID" value="RJL10715.1"/>
    <property type="molecule type" value="Genomic_DNA"/>
</dbReference>
<dbReference type="Gene3D" id="3.20.10.10">
    <property type="entry name" value="D-amino Acid Aminotransferase, subunit A, domain 2"/>
    <property type="match status" value="1"/>
</dbReference>
<dbReference type="Pfam" id="PF01063">
    <property type="entry name" value="Aminotran_4"/>
    <property type="match status" value="1"/>
</dbReference>
<proteinExistence type="predicted"/>
<keyword evidence="2" id="KW-0032">Aminotransferase</keyword>
<dbReference type="InterPro" id="IPR043132">
    <property type="entry name" value="BCAT-like_C"/>
</dbReference>
<evidence type="ECO:0000313" key="3">
    <source>
        <dbReference type="Proteomes" id="UP000283587"/>
    </source>
</evidence>
<keyword evidence="3" id="KW-1185">Reference proteome</keyword>
<organism evidence="2 3">
    <name type="scientific">Paracoccus siganidrum</name>
    <dbReference type="NCBI Taxonomy" id="1276757"/>
    <lineage>
        <taxon>Bacteria</taxon>
        <taxon>Pseudomonadati</taxon>
        <taxon>Pseudomonadota</taxon>
        <taxon>Alphaproteobacteria</taxon>
        <taxon>Rhodobacterales</taxon>
        <taxon>Paracoccaceae</taxon>
        <taxon>Paracoccus</taxon>
    </lineage>
</organism>
<name>A0A419A560_9RHOB</name>
<dbReference type="Proteomes" id="UP000283587">
    <property type="component" value="Unassembled WGS sequence"/>
</dbReference>
<dbReference type="AlphaFoldDB" id="A0A419A560"/>
<keyword evidence="2" id="KW-0808">Transferase</keyword>
<dbReference type="GO" id="GO:0008483">
    <property type="term" value="F:transaminase activity"/>
    <property type="evidence" value="ECO:0007669"/>
    <property type="project" value="UniProtKB-KW"/>
</dbReference>